<dbReference type="EMBL" id="DS990391">
    <property type="protein sequence ID" value="EFR46279.1"/>
    <property type="molecule type" value="Genomic_DNA"/>
</dbReference>
<evidence type="ECO:0008006" key="3">
    <source>
        <dbReference type="Google" id="ProtNLM"/>
    </source>
</evidence>
<dbReference type="Proteomes" id="UP000005755">
    <property type="component" value="Unassembled WGS sequence"/>
</dbReference>
<accession>A0ABN0BBY3</accession>
<evidence type="ECO:0000313" key="1">
    <source>
        <dbReference type="EMBL" id="EFR46279.1"/>
    </source>
</evidence>
<protein>
    <recommendedName>
        <fullName evidence="3">ATPase</fullName>
    </recommendedName>
</protein>
<name>A0ABN0BBY3_9HELI</name>
<dbReference type="Gene3D" id="3.30.565.10">
    <property type="entry name" value="Histidine kinase-like ATPase, C-terminal domain"/>
    <property type="match status" value="1"/>
</dbReference>
<reference evidence="2" key="1">
    <citation type="journal article" date="2014" name="Genome Announc.">
        <title>Draft genome sequences of six enterohepatic helicobacter species isolated from humans and one from rhesus macaques.</title>
        <authorList>
            <person name="Shen Z."/>
            <person name="Sheh A."/>
            <person name="Young S.K."/>
            <person name="Abouelliel A."/>
            <person name="Ward D.V."/>
            <person name="Earl A.M."/>
            <person name="Fox J.G."/>
        </authorList>
    </citation>
    <scope>NUCLEOTIDE SEQUENCE [LARGE SCALE GENOMIC DNA]</scope>
    <source>
        <strain evidence="2">CCUG 18818</strain>
    </source>
</reference>
<dbReference type="Pfam" id="PF13589">
    <property type="entry name" value="HATPase_c_3"/>
    <property type="match status" value="1"/>
</dbReference>
<gene>
    <name evidence="1" type="ORF">HCCG_00825</name>
</gene>
<keyword evidence="2" id="KW-1185">Reference proteome</keyword>
<evidence type="ECO:0000313" key="2">
    <source>
        <dbReference type="Proteomes" id="UP000005755"/>
    </source>
</evidence>
<sequence>MVGEIVMKINIPEVVDQLKNVKLENVIFELIVNAMQANATYIEFKIIASSLDNKNITPYVDKIEVIDNGDGFNEDNLKSFGEYRSNYKKSLGCKGIGRFIYLKLFKSVKVVSKNKEFDFAYNGMTEPKEQDFFDKTKVILSNPKDNFSVDFSKIKKQIKEHFLAYFKIENRDIKIDIYRNDECVDSVKSIEIPDFEKKEFKIKNYSFSISYIFGESDFRNEGFYVANNRVVIKNSDLNQESKYNLPKEKDLRIFYILESDYFDKNVNDERNELQIYPKRKNSLEFEDLSWNDIHDELENQLKTIYVEHNFDVENTIKENRKQSIKESPYLGVYFENRNEFNVNDMLENAKKEFNDDKDFLRDDNNKVKTNYEAKLAKVTQTELAEYVFDRDKLIQKLKNSVDKGSVEAEIHNLFMPKKTFDDKKNYRTNNVWLFDDRFMCYDKIFSDIQIKDIFPELHKNIERPDLLSIISNTYEKEKITDILLIEFKKPENDRDYFPKAKRQILSYASYINEAYAQKGLRIWAYGFLKFSEEILRDLINDDYNQIYTSTNFPICYKYNQANNTIVNFMDYSSLIYDAENRNQLFLDILRGKYL</sequence>
<dbReference type="SUPFAM" id="SSF55874">
    <property type="entry name" value="ATPase domain of HSP90 chaperone/DNA topoisomerase II/histidine kinase"/>
    <property type="match status" value="1"/>
</dbReference>
<dbReference type="InterPro" id="IPR036890">
    <property type="entry name" value="HATPase_C_sf"/>
</dbReference>
<proteinExistence type="predicted"/>
<organism evidence="1 2">
    <name type="scientific">Helicobacter cinaedi CCUG 18818 = ATCC BAA-847</name>
    <dbReference type="NCBI Taxonomy" id="537971"/>
    <lineage>
        <taxon>Bacteria</taxon>
        <taxon>Pseudomonadati</taxon>
        <taxon>Campylobacterota</taxon>
        <taxon>Epsilonproteobacteria</taxon>
        <taxon>Campylobacterales</taxon>
        <taxon>Helicobacteraceae</taxon>
        <taxon>Helicobacter</taxon>
    </lineage>
</organism>